<feature type="compositionally biased region" description="Basic and acidic residues" evidence="7">
    <location>
        <begin position="232"/>
        <end position="248"/>
    </location>
</feature>
<comment type="caution">
    <text evidence="8">The sequence shown here is derived from an EMBL/GenBank/DDBJ whole genome shotgun (WGS) entry which is preliminary data.</text>
</comment>
<feature type="compositionally biased region" description="Acidic residues" evidence="7">
    <location>
        <begin position="166"/>
        <end position="188"/>
    </location>
</feature>
<dbReference type="EMBL" id="AGUE01000252">
    <property type="protein sequence ID" value="EHK96389.1"/>
    <property type="molecule type" value="Genomic_DNA"/>
</dbReference>
<evidence type="ECO:0000256" key="5">
    <source>
        <dbReference type="ARBA" id="ARBA00023163"/>
    </source>
</evidence>
<accession>H0EYI6</accession>
<dbReference type="PANTHER" id="PTHR36206">
    <property type="entry name" value="ASPERCRYPTIN BIOSYNTHESIS CLUSTER-SPECIFIC TRANSCRIPTION REGULATOR ATNN-RELATED"/>
    <property type="match status" value="1"/>
</dbReference>
<feature type="compositionally biased region" description="Basic and acidic residues" evidence="7">
    <location>
        <begin position="137"/>
        <end position="148"/>
    </location>
</feature>
<keyword evidence="5" id="KW-0804">Transcription</keyword>
<evidence type="ECO:0000313" key="8">
    <source>
        <dbReference type="EMBL" id="EHK96389.1"/>
    </source>
</evidence>
<dbReference type="SUPFAM" id="SSF58022">
    <property type="entry name" value="XRCC4, C-terminal oligomerization domain"/>
    <property type="match status" value="1"/>
</dbReference>
<evidence type="ECO:0000313" key="9">
    <source>
        <dbReference type="Proteomes" id="UP000005446"/>
    </source>
</evidence>
<keyword evidence="2" id="KW-0862">Zinc</keyword>
<dbReference type="Gene3D" id="1.20.5.370">
    <property type="match status" value="1"/>
</dbReference>
<dbReference type="HOGENOM" id="CLU_445523_0_0_1"/>
<feature type="region of interest" description="Disordered" evidence="7">
    <location>
        <begin position="137"/>
        <end position="254"/>
    </location>
</feature>
<dbReference type="OrthoDB" id="3598904at2759"/>
<evidence type="ECO:0000256" key="4">
    <source>
        <dbReference type="ARBA" id="ARBA00023125"/>
    </source>
</evidence>
<name>H0EYI6_GLAL7</name>
<evidence type="ECO:0000256" key="3">
    <source>
        <dbReference type="ARBA" id="ARBA00023015"/>
    </source>
</evidence>
<dbReference type="Proteomes" id="UP000005446">
    <property type="component" value="Unassembled WGS sequence"/>
</dbReference>
<proteinExistence type="predicted"/>
<reference evidence="8 9" key="1">
    <citation type="journal article" date="2012" name="Eukaryot. Cell">
        <title>Genome sequence of the fungus Glarea lozoyensis: the first genome sequence of a species from the Helotiaceae family.</title>
        <authorList>
            <person name="Youssar L."/>
            <person name="Gruening B.A."/>
            <person name="Erxleben A."/>
            <person name="Guenther S."/>
            <person name="Huettel W."/>
        </authorList>
    </citation>
    <scope>NUCLEOTIDE SEQUENCE [LARGE SCALE GENOMIC DNA]</scope>
    <source>
        <strain evidence="9">ATCC 74030 / MF5533</strain>
    </source>
</reference>
<evidence type="ECO:0000256" key="1">
    <source>
        <dbReference type="ARBA" id="ARBA00022723"/>
    </source>
</evidence>
<evidence type="ECO:0000256" key="7">
    <source>
        <dbReference type="SAM" id="MobiDB-lite"/>
    </source>
</evidence>
<keyword evidence="3" id="KW-0805">Transcription regulation</keyword>
<gene>
    <name evidence="8" type="ORF">M7I_7888</name>
</gene>
<dbReference type="AlphaFoldDB" id="H0EYI6"/>
<dbReference type="InterPro" id="IPR052360">
    <property type="entry name" value="Transcr_Regulatory_Proteins"/>
</dbReference>
<dbReference type="InterPro" id="IPR014751">
    <property type="entry name" value="XRCC4-like_C"/>
</dbReference>
<evidence type="ECO:0000256" key="2">
    <source>
        <dbReference type="ARBA" id="ARBA00022833"/>
    </source>
</evidence>
<organism evidence="8 9">
    <name type="scientific">Glarea lozoyensis (strain ATCC 74030 / MF5533)</name>
    <dbReference type="NCBI Taxonomy" id="1104152"/>
    <lineage>
        <taxon>Eukaryota</taxon>
        <taxon>Fungi</taxon>
        <taxon>Dikarya</taxon>
        <taxon>Ascomycota</taxon>
        <taxon>Pezizomycotina</taxon>
        <taxon>Leotiomycetes</taxon>
        <taxon>Helotiales</taxon>
        <taxon>Helotiaceae</taxon>
        <taxon>Glarea</taxon>
    </lineage>
</organism>
<sequence length="613" mass="68811">MSSEPFSTVLSLPRPDHPANEANFVLLHVESTGRRQLDLKLIGTEEETVFSVAFEANHGLSKAFEDIGSQVDEFARMEEKDAQIKKLEEGMDELVKLKTSHESALLEKFSILLNEKKLKIRDQQRLLSASNIDPEKLEEVARSRDSRSRSAGPSRSGKRKLAVKDDESDDGFEKMEVEEEADVLNDSDGEGRRTPEPDLTASEDSDDEPVPPPIRKTAHSQEMNEPPSSAAEVKKEDFVPPPRRELPFQHKKAAANEAPVDNEYRHFKIYIDQTAIHLAGCHKLDIWTQLVPQVSEADPGIRYAVTAIGALSLSLVRPPNPNEKCQHKAIAYRQYSKSIDIVKNATLRGGTSIERRLLACILYATFEGIHGNAKSMESFVQSGIGMIENYMTSPNPKPIDPIILEVFTVVEIEAGAFIDGGAKLSLNPKYLEQSISHSIPKYYTDLKEARLAVIVIVAKALRWMYDRHHNPSPEPIESELTTHLTRLQTWSAAFAPLLTTSLALPRGSFNLKAAAMIRAHYLAYYLWICTASPTLHTWYRKFTGELWEIVRMIEIICEEGKGEVYAIAVRVVVPLVVVALKFKERGARRRVLELIPRLPRRGAKGVYSLISYI</sequence>
<keyword evidence="6" id="KW-0539">Nucleus</keyword>
<dbReference type="PANTHER" id="PTHR36206:SF4">
    <property type="entry name" value="HYPOTHETICAL CONSERVED PROTEIN (EUROFUNG)-RELATED"/>
    <property type="match status" value="1"/>
</dbReference>
<keyword evidence="1" id="KW-0479">Metal-binding</keyword>
<dbReference type="GO" id="GO:0003677">
    <property type="term" value="F:DNA binding"/>
    <property type="evidence" value="ECO:0007669"/>
    <property type="project" value="UniProtKB-KW"/>
</dbReference>
<evidence type="ECO:0000256" key="6">
    <source>
        <dbReference type="ARBA" id="ARBA00023242"/>
    </source>
</evidence>
<protein>
    <submittedName>
        <fullName evidence="8">Uncharacterized protein</fullName>
    </submittedName>
</protein>
<dbReference type="GO" id="GO:0046872">
    <property type="term" value="F:metal ion binding"/>
    <property type="evidence" value="ECO:0007669"/>
    <property type="project" value="UniProtKB-KW"/>
</dbReference>
<keyword evidence="9" id="KW-1185">Reference proteome</keyword>
<dbReference type="InParanoid" id="H0EYI6"/>
<keyword evidence="4" id="KW-0238">DNA-binding</keyword>